<feature type="signal peptide" evidence="6">
    <location>
        <begin position="1"/>
        <end position="23"/>
    </location>
</feature>
<comment type="cofactor">
    <cofactor evidence="1">
        <name>[4Fe-4S] cluster</name>
        <dbReference type="ChEBI" id="CHEBI:49883"/>
    </cofactor>
</comment>
<keyword evidence="2" id="KW-0949">S-adenosyl-L-methionine</keyword>
<dbReference type="InterPro" id="IPR034466">
    <property type="entry name" value="Methyltransferase_Class_B"/>
</dbReference>
<organism evidence="9 10">
    <name type="scientific">Geomobilimonas luticola</name>
    <dbReference type="NCBI Taxonomy" id="1114878"/>
    <lineage>
        <taxon>Bacteria</taxon>
        <taxon>Pseudomonadati</taxon>
        <taxon>Thermodesulfobacteriota</taxon>
        <taxon>Desulfuromonadia</taxon>
        <taxon>Geobacterales</taxon>
        <taxon>Geobacteraceae</taxon>
        <taxon>Geomobilimonas</taxon>
    </lineage>
</organism>
<evidence type="ECO:0000259" key="8">
    <source>
        <dbReference type="PROSITE" id="PS51918"/>
    </source>
</evidence>
<comment type="caution">
    <text evidence="9">The sequence shown here is derived from an EMBL/GenBank/DDBJ whole genome shotgun (WGS) entry which is preliminary data.</text>
</comment>
<dbReference type="PROSITE" id="PS51918">
    <property type="entry name" value="RADICAL_SAM"/>
    <property type="match status" value="1"/>
</dbReference>
<dbReference type="InterPro" id="IPR051198">
    <property type="entry name" value="BchE-like"/>
</dbReference>
<sequence>MKLLLTTLHAKYAHASLALPSLAAACADLPGTEFVIRECTVNEPADGVLRKLVAEEADLVAFSCYIWNIEATLKLAADLKQLRPATVIVLGGPEAAHGVFELMEHNAAVDLVIRGEGETSFRDTLRALAGLSEVEGITFRSGEEIVANPERAPVADLDTLPSPFAAGLVDLAKPLVYYETSRGCPFSCAFCMSSLEKGVRSYSPGRIEADLDILLAAGVRTVKLVDRTFNYDAGRANRIWEFILDRGGESAFHFEIAADLLTDANIELLKQVPAGRFRFEIGVQAEGKETLDRVGRKSDLERLFANVRRLVTETRVTVHLDLVAGLPHEDYDGFLRSLQQVFDLLSANAGRREKTDCHIQVEPLKVLKGSPMRAIAREEGYRFSATPPYKILSTPWLSYGEIGRIETIARLLDLVYNSGRFATALAAWERTTPASRIFNAMADLWEREDIPLSLSQHDLFAAFWRCAAELAPREVREEIRDALCYDLCRTDYPGGRELAFFSKEDGGKRRPDERDRALELARQRGNDAAGRVRWVRRRFARDYRTTPWREGESELLFVYVSAPGRGLAVEITDIGRNGTKEET</sequence>
<name>A0ABS5SEE6_9BACT</name>
<dbReference type="PANTHER" id="PTHR43409:SF16">
    <property type="entry name" value="SLR0320 PROTEIN"/>
    <property type="match status" value="1"/>
</dbReference>
<feature type="domain" description="B12-binding" evidence="7">
    <location>
        <begin position="1"/>
        <end position="135"/>
    </location>
</feature>
<evidence type="ECO:0000256" key="1">
    <source>
        <dbReference type="ARBA" id="ARBA00001966"/>
    </source>
</evidence>
<keyword evidence="6" id="KW-0732">Signal</keyword>
<evidence type="ECO:0000256" key="5">
    <source>
        <dbReference type="ARBA" id="ARBA00023014"/>
    </source>
</evidence>
<dbReference type="CDD" id="cd01335">
    <property type="entry name" value="Radical_SAM"/>
    <property type="match status" value="1"/>
</dbReference>
<dbReference type="Proteomes" id="UP000756860">
    <property type="component" value="Unassembled WGS sequence"/>
</dbReference>
<gene>
    <name evidence="9" type="ORF">KI810_11650</name>
</gene>
<dbReference type="SFLD" id="SFLDG01082">
    <property type="entry name" value="B12-binding_domain_containing"/>
    <property type="match status" value="1"/>
</dbReference>
<proteinExistence type="predicted"/>
<keyword evidence="3" id="KW-0479">Metal-binding</keyword>
<dbReference type="InterPro" id="IPR036724">
    <property type="entry name" value="Cobalamin-bd_sf"/>
</dbReference>
<dbReference type="InterPro" id="IPR007197">
    <property type="entry name" value="rSAM"/>
</dbReference>
<dbReference type="RefSeq" id="WP_214175717.1">
    <property type="nucleotide sequence ID" value="NZ_JAHCVK010000005.1"/>
</dbReference>
<evidence type="ECO:0000256" key="2">
    <source>
        <dbReference type="ARBA" id="ARBA00022691"/>
    </source>
</evidence>
<dbReference type="InterPro" id="IPR006638">
    <property type="entry name" value="Elp3/MiaA/NifB-like_rSAM"/>
</dbReference>
<evidence type="ECO:0000259" key="7">
    <source>
        <dbReference type="PROSITE" id="PS51332"/>
    </source>
</evidence>
<evidence type="ECO:0000256" key="4">
    <source>
        <dbReference type="ARBA" id="ARBA00023004"/>
    </source>
</evidence>
<accession>A0ABS5SEE6</accession>
<dbReference type="PROSITE" id="PS51332">
    <property type="entry name" value="B12_BINDING"/>
    <property type="match status" value="1"/>
</dbReference>
<dbReference type="SMART" id="SM00729">
    <property type="entry name" value="Elp3"/>
    <property type="match status" value="1"/>
</dbReference>
<evidence type="ECO:0000256" key="3">
    <source>
        <dbReference type="ARBA" id="ARBA00022723"/>
    </source>
</evidence>
<evidence type="ECO:0000256" key="6">
    <source>
        <dbReference type="SAM" id="SignalP"/>
    </source>
</evidence>
<reference evidence="9 10" key="1">
    <citation type="submission" date="2021-05" db="EMBL/GenBank/DDBJ databases">
        <title>The draft genome of Geobacter luticola JCM 17780.</title>
        <authorList>
            <person name="Xu Z."/>
            <person name="Masuda Y."/>
            <person name="Itoh H."/>
            <person name="Senoo K."/>
        </authorList>
    </citation>
    <scope>NUCLEOTIDE SEQUENCE [LARGE SCALE GENOMIC DNA]</scope>
    <source>
        <strain evidence="9 10">JCM 17780</strain>
    </source>
</reference>
<dbReference type="SUPFAM" id="SSF102114">
    <property type="entry name" value="Radical SAM enzymes"/>
    <property type="match status" value="1"/>
</dbReference>
<dbReference type="InterPro" id="IPR058240">
    <property type="entry name" value="rSAM_sf"/>
</dbReference>
<dbReference type="PROSITE" id="PS51257">
    <property type="entry name" value="PROKAR_LIPOPROTEIN"/>
    <property type="match status" value="1"/>
</dbReference>
<dbReference type="InterPro" id="IPR025288">
    <property type="entry name" value="DUF4080"/>
</dbReference>
<dbReference type="PANTHER" id="PTHR43409">
    <property type="entry name" value="ANAEROBIC MAGNESIUM-PROTOPORPHYRIN IX MONOMETHYL ESTER CYCLASE-RELATED"/>
    <property type="match status" value="1"/>
</dbReference>
<evidence type="ECO:0000313" key="10">
    <source>
        <dbReference type="Proteomes" id="UP000756860"/>
    </source>
</evidence>
<dbReference type="CDD" id="cd02068">
    <property type="entry name" value="radical_SAM_B12_BD"/>
    <property type="match status" value="1"/>
</dbReference>
<dbReference type="Pfam" id="PF04055">
    <property type="entry name" value="Radical_SAM"/>
    <property type="match status" value="1"/>
</dbReference>
<feature type="domain" description="Radical SAM core" evidence="8">
    <location>
        <begin position="170"/>
        <end position="409"/>
    </location>
</feature>
<feature type="chain" id="PRO_5046858607" evidence="6">
    <location>
        <begin position="24"/>
        <end position="583"/>
    </location>
</feature>
<dbReference type="InterPro" id="IPR006158">
    <property type="entry name" value="Cobalamin-bd"/>
</dbReference>
<dbReference type="Pfam" id="PF13311">
    <property type="entry name" value="DUF4080"/>
    <property type="match status" value="1"/>
</dbReference>
<keyword evidence="5" id="KW-0411">Iron-sulfur</keyword>
<dbReference type="SFLD" id="SFLDS00029">
    <property type="entry name" value="Radical_SAM"/>
    <property type="match status" value="1"/>
</dbReference>
<dbReference type="EMBL" id="JAHCVK010000005">
    <property type="protein sequence ID" value="MBT0653713.1"/>
    <property type="molecule type" value="Genomic_DNA"/>
</dbReference>
<dbReference type="Pfam" id="PF02310">
    <property type="entry name" value="B12-binding"/>
    <property type="match status" value="1"/>
</dbReference>
<evidence type="ECO:0000313" key="9">
    <source>
        <dbReference type="EMBL" id="MBT0653713.1"/>
    </source>
</evidence>
<dbReference type="Gene3D" id="3.40.50.280">
    <property type="entry name" value="Cobalamin-binding domain"/>
    <property type="match status" value="1"/>
</dbReference>
<dbReference type="Gene3D" id="3.80.30.20">
    <property type="entry name" value="tm_1862 like domain"/>
    <property type="match status" value="1"/>
</dbReference>
<protein>
    <submittedName>
        <fullName evidence="9">B12-binding domain-containing radical SAM protein</fullName>
    </submittedName>
</protein>
<dbReference type="SUPFAM" id="SSF52242">
    <property type="entry name" value="Cobalamin (vitamin B12)-binding domain"/>
    <property type="match status" value="1"/>
</dbReference>
<dbReference type="InterPro" id="IPR023404">
    <property type="entry name" value="rSAM_horseshoe"/>
</dbReference>
<keyword evidence="10" id="KW-1185">Reference proteome</keyword>
<dbReference type="SFLD" id="SFLDG01123">
    <property type="entry name" value="methyltransferase_(Class_B)"/>
    <property type="match status" value="1"/>
</dbReference>
<keyword evidence="4" id="KW-0408">Iron</keyword>